<gene>
    <name evidence="2" type="ORF">NCTC10801_01535</name>
</gene>
<name>A0A380TVK3_9PAST</name>
<dbReference type="SUPFAM" id="SSF140804">
    <property type="entry name" value="YidB-like"/>
    <property type="match status" value="1"/>
</dbReference>
<accession>A0A380TVK3</accession>
<dbReference type="AlphaFoldDB" id="A0A380TVK3"/>
<organism evidence="2 3">
    <name type="scientific">[Actinobacillus] rossii</name>
    <dbReference type="NCBI Taxonomy" id="123820"/>
    <lineage>
        <taxon>Bacteria</taxon>
        <taxon>Pseudomonadati</taxon>
        <taxon>Pseudomonadota</taxon>
        <taxon>Gammaproteobacteria</taxon>
        <taxon>Pasteurellales</taxon>
        <taxon>Pasteurellaceae</taxon>
    </lineage>
</organism>
<evidence type="ECO:0000256" key="1">
    <source>
        <dbReference type="SAM" id="MobiDB-lite"/>
    </source>
</evidence>
<keyword evidence="3" id="KW-1185">Reference proteome</keyword>
<reference evidence="2 3" key="1">
    <citation type="submission" date="2018-06" db="EMBL/GenBank/DDBJ databases">
        <authorList>
            <consortium name="Pathogen Informatics"/>
            <person name="Doyle S."/>
        </authorList>
    </citation>
    <scope>NUCLEOTIDE SEQUENCE [LARGE SCALE GENOMIC DNA]</scope>
    <source>
        <strain evidence="2 3">NCTC10801</strain>
    </source>
</reference>
<evidence type="ECO:0000313" key="3">
    <source>
        <dbReference type="Proteomes" id="UP000254649"/>
    </source>
</evidence>
<proteinExistence type="predicted"/>
<sequence length="139" mass="15227">MCLVRKHFLRLHNKRVFDKSQAQDILSQALPQIIDMLTPNGREGGVTMDSLQQQVQRQQQDNGFGLDDLLGGLLGGAMGGSQASQQSQYTQQSQQLSIQDVLGQILGQQQPTRTSQTSAPSSNNELAQDIGAVLNNFFK</sequence>
<protein>
    <submittedName>
        <fullName evidence="2">Uncharacterized protein conserved in bacteria</fullName>
    </submittedName>
</protein>
<feature type="region of interest" description="Disordered" evidence="1">
    <location>
        <begin position="107"/>
        <end position="126"/>
    </location>
</feature>
<dbReference type="InterPro" id="IPR027405">
    <property type="entry name" value="YidB-like"/>
</dbReference>
<dbReference type="Proteomes" id="UP000254649">
    <property type="component" value="Unassembled WGS sequence"/>
</dbReference>
<dbReference type="EMBL" id="UFRQ01000003">
    <property type="protein sequence ID" value="SUT91795.1"/>
    <property type="molecule type" value="Genomic_DNA"/>
</dbReference>
<evidence type="ECO:0000313" key="2">
    <source>
        <dbReference type="EMBL" id="SUT91795.1"/>
    </source>
</evidence>